<dbReference type="GO" id="GO:0043565">
    <property type="term" value="F:sequence-specific DNA binding"/>
    <property type="evidence" value="ECO:0007669"/>
    <property type="project" value="InterPro"/>
</dbReference>
<evidence type="ECO:0000313" key="1">
    <source>
        <dbReference type="EMBL" id="BDI30742.1"/>
    </source>
</evidence>
<dbReference type="SUPFAM" id="SSF46689">
    <property type="entry name" value="Homeodomain-like"/>
    <property type="match status" value="2"/>
</dbReference>
<dbReference type="Proteomes" id="UP000287394">
    <property type="component" value="Chromosome"/>
</dbReference>
<accession>A0A402CTH3</accession>
<dbReference type="InterPro" id="IPR050204">
    <property type="entry name" value="AraC_XylS_family_regulators"/>
</dbReference>
<dbReference type="EMBL" id="AP025739">
    <property type="protein sequence ID" value="BDI30742.1"/>
    <property type="molecule type" value="Genomic_DNA"/>
</dbReference>
<dbReference type="Gene3D" id="1.10.10.60">
    <property type="entry name" value="Homeodomain-like"/>
    <property type="match status" value="2"/>
</dbReference>
<reference evidence="1 2" key="1">
    <citation type="journal article" date="2019" name="Int. J. Syst. Evol. Microbiol.">
        <title>Capsulimonas corticalis gen. nov., sp. nov., an aerobic capsulated bacterium, of a novel bacterial order, Capsulimonadales ord. nov., of the class Armatimonadia of the phylum Armatimonadetes.</title>
        <authorList>
            <person name="Li J."/>
            <person name="Kudo C."/>
            <person name="Tonouchi A."/>
        </authorList>
    </citation>
    <scope>NUCLEOTIDE SEQUENCE [LARGE SCALE GENOMIC DNA]</scope>
    <source>
        <strain evidence="1 2">AX-7</strain>
    </source>
</reference>
<dbReference type="RefSeq" id="WP_165864071.1">
    <property type="nucleotide sequence ID" value="NZ_AP025739.1"/>
</dbReference>
<protein>
    <submittedName>
        <fullName evidence="1">Uncharacterized protein</fullName>
    </submittedName>
</protein>
<dbReference type="KEGG" id="ccot:CCAX7_27930"/>
<dbReference type="GO" id="GO:0003700">
    <property type="term" value="F:DNA-binding transcription factor activity"/>
    <property type="evidence" value="ECO:0007669"/>
    <property type="project" value="InterPro"/>
</dbReference>
<dbReference type="SMART" id="SM00342">
    <property type="entry name" value="HTH_ARAC"/>
    <property type="match status" value="1"/>
</dbReference>
<evidence type="ECO:0000313" key="2">
    <source>
        <dbReference type="Proteomes" id="UP000287394"/>
    </source>
</evidence>
<organism evidence="1 2">
    <name type="scientific">Capsulimonas corticalis</name>
    <dbReference type="NCBI Taxonomy" id="2219043"/>
    <lineage>
        <taxon>Bacteria</taxon>
        <taxon>Bacillati</taxon>
        <taxon>Armatimonadota</taxon>
        <taxon>Armatimonadia</taxon>
        <taxon>Capsulimonadales</taxon>
        <taxon>Capsulimonadaceae</taxon>
        <taxon>Capsulimonas</taxon>
    </lineage>
</organism>
<name>A0A402CTH3_9BACT</name>
<dbReference type="AlphaFoldDB" id="A0A402CTH3"/>
<dbReference type="PROSITE" id="PS01124">
    <property type="entry name" value="HTH_ARAC_FAMILY_2"/>
    <property type="match status" value="1"/>
</dbReference>
<dbReference type="PANTHER" id="PTHR46796">
    <property type="entry name" value="HTH-TYPE TRANSCRIPTIONAL ACTIVATOR RHAS-RELATED"/>
    <property type="match status" value="1"/>
</dbReference>
<proteinExistence type="predicted"/>
<sequence length="215" mass="23376">MTGDMVLTPASRPSHWSKEQAGEGLHLFVAPSLLASVGEDLGGGGDLRSAFCVRDPQVEHIGYALLDEARQGCPNGPWYGEALGTALAAHLLRRYGVSAGLTREDKAYGLSPSRLRRVLDFMQDHLDQEITLAQAAEVAGISPYYFARLFRQSTGLSPHQHLIERRVERAKEMLAAGGVSVGETAVAVGFSDQSHLARHFKRLVGVTPSRFVRNI</sequence>
<dbReference type="PROSITE" id="PS00041">
    <property type="entry name" value="HTH_ARAC_FAMILY_1"/>
    <property type="match status" value="1"/>
</dbReference>
<dbReference type="InterPro" id="IPR018062">
    <property type="entry name" value="HTH_AraC-typ_CS"/>
</dbReference>
<gene>
    <name evidence="1" type="ORF">CCAX7_27930</name>
</gene>
<keyword evidence="2" id="KW-1185">Reference proteome</keyword>
<dbReference type="Pfam" id="PF12833">
    <property type="entry name" value="HTH_18"/>
    <property type="match status" value="1"/>
</dbReference>
<dbReference type="PANTHER" id="PTHR46796:SF6">
    <property type="entry name" value="ARAC SUBFAMILY"/>
    <property type="match status" value="1"/>
</dbReference>
<dbReference type="InterPro" id="IPR009057">
    <property type="entry name" value="Homeodomain-like_sf"/>
</dbReference>
<dbReference type="InterPro" id="IPR018060">
    <property type="entry name" value="HTH_AraC"/>
</dbReference>